<dbReference type="Proteomes" id="UP001632038">
    <property type="component" value="Unassembled WGS sequence"/>
</dbReference>
<evidence type="ECO:0000313" key="10">
    <source>
        <dbReference type="Proteomes" id="UP001632038"/>
    </source>
</evidence>
<keyword evidence="5" id="KW-1133">Transmembrane helix</keyword>
<dbReference type="InterPro" id="IPR025846">
    <property type="entry name" value="TBL_N"/>
</dbReference>
<dbReference type="AlphaFoldDB" id="A0ABD3BIG3"/>
<dbReference type="Pfam" id="PF13839">
    <property type="entry name" value="PC-Esterase"/>
    <property type="match status" value="1"/>
</dbReference>
<dbReference type="Pfam" id="PF14416">
    <property type="entry name" value="PMR5N"/>
    <property type="match status" value="1"/>
</dbReference>
<evidence type="ECO:0000256" key="6">
    <source>
        <dbReference type="ARBA" id="ARBA00023136"/>
    </source>
</evidence>
<dbReference type="InterPro" id="IPR026057">
    <property type="entry name" value="TBL_C"/>
</dbReference>
<sequence length="365" mass="41579">MKPGFIFFLFIITLCTQQMVKFNFIFEALFLALILLFPDFGASLNNINIIKADKCSLYQGKWAFDPTYPFYQPKSTAQPNGCPFIDPEFDCLKFGRPDTAYLKFAWQPDACSMRRFNGLDFLNRWRGKKIMFVGDSLSLNQWQSLACMIHAFVQNSKIVYNRQGTLSSVTFQDYGVTLLYYRSTYLVDIIGGVLKLDSILQGKDWMGMNVLIFNSWHWWIHTGSAQGWKTMEYRGKQVTDMDRHTAFRIGLTTWAQWVDRYVDPTVTKVFFQGISPSHYKCNGQQQPSAASASQANVPQEAKIVYEVLGTIKKPVTLLDITAMSQLRIDAHPSVYGGTGAGVDCSHWCLPGLPDTWNQLLYASLQ</sequence>
<keyword evidence="4" id="KW-0735">Signal-anchor</keyword>
<reference evidence="10" key="1">
    <citation type="journal article" date="2024" name="IScience">
        <title>Strigolactones Initiate the Formation of Haustorium-like Structures in Castilleja.</title>
        <authorList>
            <person name="Buerger M."/>
            <person name="Peterson D."/>
            <person name="Chory J."/>
        </authorList>
    </citation>
    <scope>NUCLEOTIDE SEQUENCE [LARGE SCALE GENOMIC DNA]</scope>
</reference>
<dbReference type="PANTHER" id="PTHR32285:SF42">
    <property type="entry name" value="PROTEIN TRICHOME BIREFRINGENCE-LIKE 37"/>
    <property type="match status" value="1"/>
</dbReference>
<keyword evidence="3" id="KW-0812">Transmembrane</keyword>
<dbReference type="EMBL" id="JAVIJP010000087">
    <property type="protein sequence ID" value="KAL3617047.1"/>
    <property type="molecule type" value="Genomic_DNA"/>
</dbReference>
<comment type="subcellular location">
    <subcellularLocation>
        <location evidence="1">Membrane</location>
        <topology evidence="1">Single-pass membrane protein</topology>
    </subcellularLocation>
</comment>
<evidence type="ECO:0000256" key="5">
    <source>
        <dbReference type="ARBA" id="ARBA00022989"/>
    </source>
</evidence>
<evidence type="ECO:0000256" key="4">
    <source>
        <dbReference type="ARBA" id="ARBA00022968"/>
    </source>
</evidence>
<evidence type="ECO:0000256" key="1">
    <source>
        <dbReference type="ARBA" id="ARBA00004167"/>
    </source>
</evidence>
<organism evidence="9 10">
    <name type="scientific">Castilleja foliolosa</name>
    <dbReference type="NCBI Taxonomy" id="1961234"/>
    <lineage>
        <taxon>Eukaryota</taxon>
        <taxon>Viridiplantae</taxon>
        <taxon>Streptophyta</taxon>
        <taxon>Embryophyta</taxon>
        <taxon>Tracheophyta</taxon>
        <taxon>Spermatophyta</taxon>
        <taxon>Magnoliopsida</taxon>
        <taxon>eudicotyledons</taxon>
        <taxon>Gunneridae</taxon>
        <taxon>Pentapetalae</taxon>
        <taxon>asterids</taxon>
        <taxon>lamiids</taxon>
        <taxon>Lamiales</taxon>
        <taxon>Orobanchaceae</taxon>
        <taxon>Pedicularideae</taxon>
        <taxon>Castillejinae</taxon>
        <taxon>Castilleja</taxon>
    </lineage>
</organism>
<feature type="domain" description="Trichome birefringence-like N-terminal" evidence="8">
    <location>
        <begin position="54"/>
        <end position="112"/>
    </location>
</feature>
<evidence type="ECO:0000259" key="8">
    <source>
        <dbReference type="Pfam" id="PF14416"/>
    </source>
</evidence>
<proteinExistence type="inferred from homology"/>
<evidence type="ECO:0000313" key="9">
    <source>
        <dbReference type="EMBL" id="KAL3617047.1"/>
    </source>
</evidence>
<accession>A0ABD3BIG3</accession>
<gene>
    <name evidence="9" type="ORF">CASFOL_039441</name>
</gene>
<name>A0ABD3BIG3_9LAMI</name>
<evidence type="ECO:0000256" key="2">
    <source>
        <dbReference type="ARBA" id="ARBA00007727"/>
    </source>
</evidence>
<keyword evidence="10" id="KW-1185">Reference proteome</keyword>
<dbReference type="GO" id="GO:0016020">
    <property type="term" value="C:membrane"/>
    <property type="evidence" value="ECO:0007669"/>
    <property type="project" value="UniProtKB-SubCell"/>
</dbReference>
<evidence type="ECO:0008006" key="11">
    <source>
        <dbReference type="Google" id="ProtNLM"/>
    </source>
</evidence>
<feature type="domain" description="Trichome birefringence-like C-terminal" evidence="7">
    <location>
        <begin position="115"/>
        <end position="362"/>
    </location>
</feature>
<evidence type="ECO:0000256" key="3">
    <source>
        <dbReference type="ARBA" id="ARBA00022692"/>
    </source>
</evidence>
<evidence type="ECO:0000259" key="7">
    <source>
        <dbReference type="Pfam" id="PF13839"/>
    </source>
</evidence>
<keyword evidence="6" id="KW-0472">Membrane</keyword>
<comment type="similarity">
    <text evidence="2">Belongs to the PC-esterase family. TBL subfamily.</text>
</comment>
<comment type="caution">
    <text evidence="9">The sequence shown here is derived from an EMBL/GenBank/DDBJ whole genome shotgun (WGS) entry which is preliminary data.</text>
</comment>
<dbReference type="InterPro" id="IPR029962">
    <property type="entry name" value="TBL"/>
</dbReference>
<protein>
    <recommendedName>
        <fullName evidence="11">Trichome birefringence-like N-terminal domain-containing protein</fullName>
    </recommendedName>
</protein>
<dbReference type="PANTHER" id="PTHR32285">
    <property type="entry name" value="PROTEIN TRICHOME BIREFRINGENCE-LIKE 9-RELATED"/>
    <property type="match status" value="1"/>
</dbReference>